<dbReference type="SUPFAM" id="SSF53335">
    <property type="entry name" value="S-adenosyl-L-methionine-dependent methyltransferases"/>
    <property type="match status" value="1"/>
</dbReference>
<dbReference type="InterPro" id="IPR029063">
    <property type="entry name" value="SAM-dependent_MTases_sf"/>
</dbReference>
<keyword evidence="2" id="KW-0808">Transferase</keyword>
<gene>
    <name evidence="2" type="ORF">NQ491_09800</name>
</gene>
<organism evidence="2 3">
    <name type="scientific">Alistipes ihumii AP11</name>
    <dbReference type="NCBI Taxonomy" id="1211813"/>
    <lineage>
        <taxon>Bacteria</taxon>
        <taxon>Pseudomonadati</taxon>
        <taxon>Bacteroidota</taxon>
        <taxon>Bacteroidia</taxon>
        <taxon>Bacteroidales</taxon>
        <taxon>Rikenellaceae</taxon>
        <taxon>Alistipes</taxon>
    </lineage>
</organism>
<protein>
    <submittedName>
        <fullName evidence="2">Class I SAM-dependent methyltransferase</fullName>
    </submittedName>
</protein>
<keyword evidence="2" id="KW-0489">Methyltransferase</keyword>
<dbReference type="GO" id="GO:0008168">
    <property type="term" value="F:methyltransferase activity"/>
    <property type="evidence" value="ECO:0007669"/>
    <property type="project" value="UniProtKB-KW"/>
</dbReference>
<dbReference type="RefSeq" id="WP_019245743.1">
    <property type="nucleotide sequence ID" value="NZ_CAPH01000009.1"/>
</dbReference>
<dbReference type="CDD" id="cd02440">
    <property type="entry name" value="AdoMet_MTases"/>
    <property type="match status" value="1"/>
</dbReference>
<keyword evidence="3" id="KW-1185">Reference proteome</keyword>
<accession>A0ABY5UY96</accession>
<sequence length="253" mass="28461">MEFDLAEQRAGAREQLRIADLMSLAPGGDRVLEIGARDCYLSRRLTALYGEVTALDLRKPEIDEPGIVPVQGDVTALDFADGSFDTVFCTEVLEHVPPQKLRQACGEIARVASRWALIGVPYRQDLRANRTRCARCGAVNPTTGHLSRFDRGRLEELFPGMEVRDARLVGRGQAVTNPLSVFLYRLCGYPYGSYAQEEGCVHCGAKLVRPEIGPLKWAVCFPARALNRIQYLLYGRRRPLWIHVLFEKKDRTQ</sequence>
<dbReference type="GeneID" id="82892028"/>
<name>A0ABY5UY96_9BACT</name>
<dbReference type="InterPro" id="IPR013216">
    <property type="entry name" value="Methyltransf_11"/>
</dbReference>
<evidence type="ECO:0000313" key="2">
    <source>
        <dbReference type="EMBL" id="UWN56935.1"/>
    </source>
</evidence>
<dbReference type="EMBL" id="CP102294">
    <property type="protein sequence ID" value="UWN56935.1"/>
    <property type="molecule type" value="Genomic_DNA"/>
</dbReference>
<proteinExistence type="predicted"/>
<dbReference type="Pfam" id="PF08241">
    <property type="entry name" value="Methyltransf_11"/>
    <property type="match status" value="1"/>
</dbReference>
<reference evidence="2" key="1">
    <citation type="journal article" date="2022" name="Cell">
        <title>Design, construction, and in vivo augmentation of a complex gut microbiome.</title>
        <authorList>
            <person name="Cheng A.G."/>
            <person name="Ho P.Y."/>
            <person name="Aranda-Diaz A."/>
            <person name="Jain S."/>
            <person name="Yu F.B."/>
            <person name="Meng X."/>
            <person name="Wang M."/>
            <person name="Iakiviak M."/>
            <person name="Nagashima K."/>
            <person name="Zhao A."/>
            <person name="Murugkar P."/>
            <person name="Patil A."/>
            <person name="Atabakhsh K."/>
            <person name="Weakley A."/>
            <person name="Yan J."/>
            <person name="Brumbaugh A.R."/>
            <person name="Higginbottom S."/>
            <person name="Dimas A."/>
            <person name="Shiver A.L."/>
            <person name="Deutschbauer A."/>
            <person name="Neff N."/>
            <person name="Sonnenburg J.L."/>
            <person name="Huang K.C."/>
            <person name="Fischbach M.A."/>
        </authorList>
    </citation>
    <scope>NUCLEOTIDE SEQUENCE</scope>
    <source>
        <strain evidence="2">AP11</strain>
    </source>
</reference>
<dbReference type="Gene3D" id="3.40.50.150">
    <property type="entry name" value="Vaccinia Virus protein VP39"/>
    <property type="match status" value="1"/>
</dbReference>
<dbReference type="Proteomes" id="UP001059295">
    <property type="component" value="Chromosome"/>
</dbReference>
<feature type="domain" description="Methyltransferase type 11" evidence="1">
    <location>
        <begin position="32"/>
        <end position="112"/>
    </location>
</feature>
<dbReference type="GO" id="GO:0032259">
    <property type="term" value="P:methylation"/>
    <property type="evidence" value="ECO:0007669"/>
    <property type="project" value="UniProtKB-KW"/>
</dbReference>
<evidence type="ECO:0000313" key="3">
    <source>
        <dbReference type="Proteomes" id="UP001059295"/>
    </source>
</evidence>
<evidence type="ECO:0000259" key="1">
    <source>
        <dbReference type="Pfam" id="PF08241"/>
    </source>
</evidence>